<feature type="domain" description="HTH araC/xylS-type" evidence="11">
    <location>
        <begin position="431"/>
        <end position="530"/>
    </location>
</feature>
<dbReference type="InterPro" id="IPR018060">
    <property type="entry name" value="HTH_AraC"/>
</dbReference>
<dbReference type="SUPFAM" id="SSF52172">
    <property type="entry name" value="CheY-like"/>
    <property type="match status" value="1"/>
</dbReference>
<evidence type="ECO:0000256" key="3">
    <source>
        <dbReference type="ARBA" id="ARBA00022490"/>
    </source>
</evidence>
<dbReference type="InterPro" id="IPR001789">
    <property type="entry name" value="Sig_transdc_resp-reg_receiver"/>
</dbReference>
<evidence type="ECO:0000256" key="6">
    <source>
        <dbReference type="ARBA" id="ARBA00023015"/>
    </source>
</evidence>
<keyword evidence="5" id="KW-0902">Two-component regulatory system</keyword>
<dbReference type="InterPro" id="IPR020449">
    <property type="entry name" value="Tscrpt_reg_AraC-type_HTH"/>
</dbReference>
<dbReference type="SMART" id="SM00342">
    <property type="entry name" value="HTH_ARAC"/>
    <property type="match status" value="1"/>
</dbReference>
<keyword evidence="3" id="KW-0963">Cytoplasm</keyword>
<feature type="modified residue" description="4-aspartylphosphate" evidence="10">
    <location>
        <position position="55"/>
    </location>
</feature>
<dbReference type="EMBL" id="FQVH01000007">
    <property type="protein sequence ID" value="SHE90262.1"/>
    <property type="molecule type" value="Genomic_DNA"/>
</dbReference>
<dbReference type="PROSITE" id="PS50110">
    <property type="entry name" value="RESPONSE_REGULATORY"/>
    <property type="match status" value="1"/>
</dbReference>
<dbReference type="PROSITE" id="PS50887">
    <property type="entry name" value="GGDEF"/>
    <property type="match status" value="1"/>
</dbReference>
<dbReference type="PROSITE" id="PS01124">
    <property type="entry name" value="HTH_ARAC_FAMILY_2"/>
    <property type="match status" value="1"/>
</dbReference>
<dbReference type="Gene3D" id="3.40.50.2300">
    <property type="match status" value="1"/>
</dbReference>
<dbReference type="Proteomes" id="UP000184088">
    <property type="component" value="Unassembled WGS sequence"/>
</dbReference>
<dbReference type="Pfam" id="PF17853">
    <property type="entry name" value="GGDEF_2"/>
    <property type="match status" value="1"/>
</dbReference>
<comment type="function">
    <text evidence="9">May play the central regulatory role in sporulation. It may be an element of the effector pathway responsible for the activation of sporulation genes in response to nutritional stress. Spo0A may act in concert with spo0H (a sigma factor) to control the expression of some genes that are critical to the sporulation process.</text>
</comment>
<dbReference type="Pfam" id="PF00072">
    <property type="entry name" value="Response_reg"/>
    <property type="match status" value="1"/>
</dbReference>
<evidence type="ECO:0000259" key="13">
    <source>
        <dbReference type="PROSITE" id="PS50887"/>
    </source>
</evidence>
<evidence type="ECO:0000256" key="2">
    <source>
        <dbReference type="ARBA" id="ARBA00018672"/>
    </source>
</evidence>
<dbReference type="STRING" id="1121256.SAMN02746089_00994"/>
<dbReference type="SMART" id="SM00448">
    <property type="entry name" value="REC"/>
    <property type="match status" value="1"/>
</dbReference>
<dbReference type="GO" id="GO:0003700">
    <property type="term" value="F:DNA-binding transcription factor activity"/>
    <property type="evidence" value="ECO:0007669"/>
    <property type="project" value="InterPro"/>
</dbReference>
<keyword evidence="15" id="KW-1185">Reference proteome</keyword>
<evidence type="ECO:0000256" key="9">
    <source>
        <dbReference type="ARBA" id="ARBA00024867"/>
    </source>
</evidence>
<protein>
    <recommendedName>
        <fullName evidence="2">Stage 0 sporulation protein A homolog</fullName>
    </recommendedName>
</protein>
<dbReference type="InterPro" id="IPR041522">
    <property type="entry name" value="CdaR_GGDEF"/>
</dbReference>
<dbReference type="InterPro" id="IPR000160">
    <property type="entry name" value="GGDEF_dom"/>
</dbReference>
<dbReference type="OrthoDB" id="9779969at2"/>
<evidence type="ECO:0000256" key="7">
    <source>
        <dbReference type="ARBA" id="ARBA00023125"/>
    </source>
</evidence>
<dbReference type="Pfam" id="PF12833">
    <property type="entry name" value="HTH_18"/>
    <property type="match status" value="1"/>
</dbReference>
<dbReference type="GO" id="GO:0043565">
    <property type="term" value="F:sequence-specific DNA binding"/>
    <property type="evidence" value="ECO:0007669"/>
    <property type="project" value="InterPro"/>
</dbReference>
<dbReference type="SUPFAM" id="SSF46689">
    <property type="entry name" value="Homeodomain-like"/>
    <property type="match status" value="2"/>
</dbReference>
<evidence type="ECO:0000259" key="11">
    <source>
        <dbReference type="PROSITE" id="PS01124"/>
    </source>
</evidence>
<evidence type="ECO:0000259" key="12">
    <source>
        <dbReference type="PROSITE" id="PS50110"/>
    </source>
</evidence>
<organism evidence="14 15">
    <name type="scientific">Caldanaerobius fijiensis DSM 17918</name>
    <dbReference type="NCBI Taxonomy" id="1121256"/>
    <lineage>
        <taxon>Bacteria</taxon>
        <taxon>Bacillati</taxon>
        <taxon>Bacillota</taxon>
        <taxon>Clostridia</taxon>
        <taxon>Thermoanaerobacterales</taxon>
        <taxon>Thermoanaerobacteraceae</taxon>
        <taxon>Caldanaerobius</taxon>
    </lineage>
</organism>
<sequence>MVKLIIVDDEEITRDSLLNLINWNELGITISGSAANGIEALDVYAKNGADIVLTDIRMPKMNGIELMKKLKKIDPSIIIIVLSAYDDFSYAQESLKSGAFDYILKPIEIEKLIDVVKRAVKAKNQEFMRKKREQMIQKQLKESLPLLREKFLSQLLTRPMPNLREKIKYLNLDIQENFYFVILLEIDDYAKIIENYSEQDIQLTDFMVINIVDETLENHKHAILSSGEGSFSIIMTAKSKDHIKSTILEHCERIRSNLNKFASLNITQSVGRIVSDLNDIHYSHKDALLAMEYKFYLGKNQIIFYDEVEPFEMEKIYYPIKLEEQLVMSIKKADIDSALRVLDEIWQSFTEKNLAVDIIKRWCIELIALITRSLVELGENPDIFFKNTDPWSIIKKLETIDDTRAWIQNIIEAVTEYIALKRKSKNKKIVEKALEIIEKEYANKNLTLNDIATKLYITPNYLSYLFKSETGENFTEYLTKIRIDKAKELLKNLEFKIYEIADAVGYADPHHFSRVFKRQEGITPAEYRDQII</sequence>
<dbReference type="PANTHER" id="PTHR42713:SF3">
    <property type="entry name" value="TRANSCRIPTIONAL REGULATORY PROTEIN HPTR"/>
    <property type="match status" value="1"/>
</dbReference>
<dbReference type="PRINTS" id="PR00032">
    <property type="entry name" value="HTHARAC"/>
</dbReference>
<name>A0A1M4XAQ8_9THEO</name>
<proteinExistence type="predicted"/>
<accession>A0A1M4XAQ8</accession>
<evidence type="ECO:0000256" key="4">
    <source>
        <dbReference type="ARBA" id="ARBA00022553"/>
    </source>
</evidence>
<dbReference type="PROSITE" id="PS00041">
    <property type="entry name" value="HTH_ARAC_FAMILY_1"/>
    <property type="match status" value="1"/>
</dbReference>
<evidence type="ECO:0000313" key="15">
    <source>
        <dbReference type="Proteomes" id="UP000184088"/>
    </source>
</evidence>
<evidence type="ECO:0000313" key="14">
    <source>
        <dbReference type="EMBL" id="SHE90262.1"/>
    </source>
</evidence>
<feature type="domain" description="Response regulatory" evidence="12">
    <location>
        <begin position="3"/>
        <end position="120"/>
    </location>
</feature>
<gene>
    <name evidence="14" type="ORF">SAMN02746089_00994</name>
</gene>
<keyword evidence="7" id="KW-0238">DNA-binding</keyword>
<dbReference type="GO" id="GO:0005737">
    <property type="term" value="C:cytoplasm"/>
    <property type="evidence" value="ECO:0007669"/>
    <property type="project" value="UniProtKB-SubCell"/>
</dbReference>
<dbReference type="InterPro" id="IPR018062">
    <property type="entry name" value="HTH_AraC-typ_CS"/>
</dbReference>
<comment type="subcellular location">
    <subcellularLocation>
        <location evidence="1">Cytoplasm</location>
    </subcellularLocation>
</comment>
<dbReference type="RefSeq" id="WP_073342243.1">
    <property type="nucleotide sequence ID" value="NZ_FQVH01000007.1"/>
</dbReference>
<keyword evidence="4 10" id="KW-0597">Phosphoprotein</keyword>
<dbReference type="InterPro" id="IPR011006">
    <property type="entry name" value="CheY-like_superfamily"/>
</dbReference>
<dbReference type="InterPro" id="IPR009057">
    <property type="entry name" value="Homeodomain-like_sf"/>
</dbReference>
<dbReference type="PANTHER" id="PTHR42713">
    <property type="entry name" value="HISTIDINE KINASE-RELATED"/>
    <property type="match status" value="1"/>
</dbReference>
<evidence type="ECO:0000256" key="10">
    <source>
        <dbReference type="PROSITE-ProRule" id="PRU00169"/>
    </source>
</evidence>
<dbReference type="Gene3D" id="1.10.10.60">
    <property type="entry name" value="Homeodomain-like"/>
    <property type="match status" value="2"/>
</dbReference>
<reference evidence="14 15" key="1">
    <citation type="submission" date="2016-11" db="EMBL/GenBank/DDBJ databases">
        <authorList>
            <person name="Jaros S."/>
            <person name="Januszkiewicz K."/>
            <person name="Wedrychowicz H."/>
        </authorList>
    </citation>
    <scope>NUCLEOTIDE SEQUENCE [LARGE SCALE GENOMIC DNA]</scope>
    <source>
        <strain evidence="14 15">DSM 17918</strain>
    </source>
</reference>
<dbReference type="GO" id="GO:0000160">
    <property type="term" value="P:phosphorelay signal transduction system"/>
    <property type="evidence" value="ECO:0007669"/>
    <property type="project" value="UniProtKB-KW"/>
</dbReference>
<evidence type="ECO:0000256" key="8">
    <source>
        <dbReference type="ARBA" id="ARBA00023163"/>
    </source>
</evidence>
<evidence type="ECO:0000256" key="1">
    <source>
        <dbReference type="ARBA" id="ARBA00004496"/>
    </source>
</evidence>
<feature type="domain" description="GGDEF" evidence="13">
    <location>
        <begin position="177"/>
        <end position="307"/>
    </location>
</feature>
<dbReference type="InterPro" id="IPR051552">
    <property type="entry name" value="HptR"/>
</dbReference>
<evidence type="ECO:0000256" key="5">
    <source>
        <dbReference type="ARBA" id="ARBA00023012"/>
    </source>
</evidence>
<dbReference type="CDD" id="cd17536">
    <property type="entry name" value="REC_YesN-like"/>
    <property type="match status" value="1"/>
</dbReference>
<dbReference type="AlphaFoldDB" id="A0A1M4XAQ8"/>
<keyword evidence="6" id="KW-0805">Transcription regulation</keyword>
<keyword evidence="8" id="KW-0804">Transcription</keyword>